<dbReference type="PANTHER" id="PTHR11353">
    <property type="entry name" value="CHAPERONIN"/>
    <property type="match status" value="1"/>
</dbReference>
<dbReference type="NCBIfam" id="TIGR02340">
    <property type="entry name" value="chap_CCT_alpha"/>
    <property type="match status" value="1"/>
</dbReference>
<dbReference type="InterPro" id="IPR012715">
    <property type="entry name" value="Chap_CCT_alpha"/>
</dbReference>
<dbReference type="InterPro" id="IPR027410">
    <property type="entry name" value="TCP-1-like_intermed_sf"/>
</dbReference>
<dbReference type="FunFam" id="3.50.7.10:FF:000009">
    <property type="entry name" value="T-complex protein 1 subunit alpha"/>
    <property type="match status" value="1"/>
</dbReference>
<dbReference type="InterPro" id="IPR027413">
    <property type="entry name" value="GROEL-like_equatorial_sf"/>
</dbReference>
<evidence type="ECO:0000256" key="9">
    <source>
        <dbReference type="ARBA" id="ARBA00023186"/>
    </source>
</evidence>
<dbReference type="Gene3D" id="3.30.260.10">
    <property type="entry name" value="TCP-1-like chaperonin intermediate domain"/>
    <property type="match status" value="1"/>
</dbReference>
<reference evidence="13 14" key="1">
    <citation type="submission" date="2024-03" db="EMBL/GenBank/DDBJ databases">
        <title>The Acrasis kona genome and developmental transcriptomes reveal deep origins of eukaryotic multicellular pathways.</title>
        <authorList>
            <person name="Sheikh S."/>
            <person name="Fu C.-J."/>
            <person name="Brown M.W."/>
            <person name="Baldauf S.L."/>
        </authorList>
    </citation>
    <scope>NUCLEOTIDE SEQUENCE [LARGE SCALE GENOMIC DNA]</scope>
    <source>
        <strain evidence="13 14">ATCC MYA-3509</strain>
    </source>
</reference>
<dbReference type="Gene3D" id="1.10.560.10">
    <property type="entry name" value="GroEL-like equatorial domain"/>
    <property type="match status" value="1"/>
</dbReference>
<evidence type="ECO:0000256" key="12">
    <source>
        <dbReference type="RuleBase" id="RU004187"/>
    </source>
</evidence>
<evidence type="ECO:0000256" key="2">
    <source>
        <dbReference type="ARBA" id="ARBA00008020"/>
    </source>
</evidence>
<evidence type="ECO:0000256" key="6">
    <source>
        <dbReference type="ARBA" id="ARBA00022840"/>
    </source>
</evidence>
<protein>
    <recommendedName>
        <fullName evidence="3">T-complex protein 1 subunit alpha</fullName>
    </recommendedName>
    <alternativeName>
        <fullName evidence="11">CCT-alpha</fullName>
    </alternativeName>
</protein>
<dbReference type="GO" id="GO:0005524">
    <property type="term" value="F:ATP binding"/>
    <property type="evidence" value="ECO:0007669"/>
    <property type="project" value="UniProtKB-KW"/>
</dbReference>
<evidence type="ECO:0000313" key="13">
    <source>
        <dbReference type="EMBL" id="KAL0479622.1"/>
    </source>
</evidence>
<dbReference type="SUPFAM" id="SSF48592">
    <property type="entry name" value="GroEL equatorial domain-like"/>
    <property type="match status" value="1"/>
</dbReference>
<evidence type="ECO:0000256" key="4">
    <source>
        <dbReference type="ARBA" id="ARBA00022490"/>
    </source>
</evidence>
<evidence type="ECO:0000256" key="7">
    <source>
        <dbReference type="ARBA" id="ARBA00022946"/>
    </source>
</evidence>
<keyword evidence="6 12" id="KW-0067">ATP-binding</keyword>
<dbReference type="GO" id="GO:0051082">
    <property type="term" value="F:unfolded protein binding"/>
    <property type="evidence" value="ECO:0007669"/>
    <property type="project" value="InterPro"/>
</dbReference>
<accession>A0AAW2YR35</accession>
<keyword evidence="7" id="KW-0809">Transit peptide</keyword>
<evidence type="ECO:0000256" key="11">
    <source>
        <dbReference type="ARBA" id="ARBA00030049"/>
    </source>
</evidence>
<dbReference type="CDD" id="cd03335">
    <property type="entry name" value="TCP1_alpha"/>
    <property type="match status" value="1"/>
</dbReference>
<gene>
    <name evidence="13" type="ORF">AKO1_007712</name>
</gene>
<evidence type="ECO:0000256" key="8">
    <source>
        <dbReference type="ARBA" id="ARBA00023016"/>
    </source>
</evidence>
<dbReference type="NCBIfam" id="NF041083">
    <property type="entry name" value="thermosome_beta"/>
    <property type="match status" value="1"/>
</dbReference>
<keyword evidence="9 12" id="KW-0143">Chaperone</keyword>
<comment type="similarity">
    <text evidence="2 12">Belongs to the TCP-1 chaperonin family.</text>
</comment>
<evidence type="ECO:0000256" key="3">
    <source>
        <dbReference type="ARBA" id="ARBA00014424"/>
    </source>
</evidence>
<evidence type="ECO:0000256" key="1">
    <source>
        <dbReference type="ARBA" id="ARBA00004496"/>
    </source>
</evidence>
<dbReference type="SUPFAM" id="SSF52029">
    <property type="entry name" value="GroEL apical domain-like"/>
    <property type="match status" value="1"/>
</dbReference>
<comment type="function">
    <text evidence="10">Implicated in mitochondrial protein import and macromolecular assembly. May facilitate the correct folding of imported proteins. May also prevent misfolding and promote the refolding and proper assembly of unfolded polypeptides generated under stress conditions in the mitochondrial matrix.</text>
</comment>
<keyword evidence="4" id="KW-0963">Cytoplasm</keyword>
<dbReference type="EMBL" id="JAOPGA020000580">
    <property type="protein sequence ID" value="KAL0479622.1"/>
    <property type="molecule type" value="Genomic_DNA"/>
</dbReference>
<dbReference type="PROSITE" id="PS00995">
    <property type="entry name" value="TCP1_3"/>
    <property type="match status" value="1"/>
</dbReference>
<dbReference type="InterPro" id="IPR054827">
    <property type="entry name" value="thermosome_alpha"/>
</dbReference>
<name>A0AAW2YR35_9EUKA</name>
<dbReference type="InterPro" id="IPR053374">
    <property type="entry name" value="TCP-1_chaperonin"/>
</dbReference>
<organism evidence="13 14">
    <name type="scientific">Acrasis kona</name>
    <dbReference type="NCBI Taxonomy" id="1008807"/>
    <lineage>
        <taxon>Eukaryota</taxon>
        <taxon>Discoba</taxon>
        <taxon>Heterolobosea</taxon>
        <taxon>Tetramitia</taxon>
        <taxon>Eutetramitia</taxon>
        <taxon>Acrasidae</taxon>
        <taxon>Acrasis</taxon>
    </lineage>
</organism>
<sequence length="551" mass="59892">MMQAGTAGTLQIDGSRVSGNDVRSQNVYACTTVQNILKSSLGPQGLDKMLVDDIGDVTVTNDGATILKQLEVEHPAAKILVELAQTQDEAVGDGTTSVVILAAELLRRSDELVKNKIHPTNVIAGIKLAAKKAIEYIKSDLQLKTDTLGKETLLNAAKTSMSSKILGSESDFFAKLVVDAVSNVKTITPSGKEKYPIKSINILKQHGQSAKQSALVDGFALNCTRASQQMPRTIKNAKIAILDMNLNRGRMKFGVQVLITDPDKLQGIHDKEQAMVRDQVKMLLDAGANVILTTKGIDDLALKYFVEAGAMAVRRCTKEDLRRVAKLTGGKLVTSFANLEGEESFDADCMGHAAEVSEETLAGDDLIFIRGAKSTSCQSIILRGANEFLLEEMHRSLHDSICVVKRVLESKHVVPGGGAVEAALSIFLERFAHTIETREQLAIAAFADALLVIPKTLSVNAAQDATDLVAKLRSYHNEAQTDAKQKKYSRFGLDLMEGTIRDNIEHGVLEPSMIKIKYIQFATEAAITILRIDDLIRINPKKEEQGGGRPY</sequence>
<dbReference type="InterPro" id="IPR002194">
    <property type="entry name" value="Chaperonin_TCP-1_CS"/>
</dbReference>
<comment type="subcellular location">
    <subcellularLocation>
        <location evidence="1">Cytoplasm</location>
    </subcellularLocation>
</comment>
<dbReference type="SUPFAM" id="SSF54849">
    <property type="entry name" value="GroEL-intermediate domain like"/>
    <property type="match status" value="1"/>
</dbReference>
<keyword evidence="14" id="KW-1185">Reference proteome</keyword>
<keyword evidence="5 12" id="KW-0547">Nucleotide-binding</keyword>
<dbReference type="InterPro" id="IPR017998">
    <property type="entry name" value="Chaperone_TCP-1"/>
</dbReference>
<evidence type="ECO:0000256" key="10">
    <source>
        <dbReference type="ARBA" id="ARBA00025467"/>
    </source>
</evidence>
<dbReference type="Pfam" id="PF00118">
    <property type="entry name" value="Cpn60_TCP1"/>
    <property type="match status" value="1"/>
</dbReference>
<dbReference type="PROSITE" id="PS00750">
    <property type="entry name" value="TCP1_1"/>
    <property type="match status" value="1"/>
</dbReference>
<dbReference type="GO" id="GO:0016887">
    <property type="term" value="F:ATP hydrolysis activity"/>
    <property type="evidence" value="ECO:0007669"/>
    <property type="project" value="InterPro"/>
</dbReference>
<dbReference type="FunFam" id="1.10.560.10:FF:000070">
    <property type="entry name" value="Uncharacterized protein"/>
    <property type="match status" value="1"/>
</dbReference>
<evidence type="ECO:0000256" key="5">
    <source>
        <dbReference type="ARBA" id="ARBA00022741"/>
    </source>
</evidence>
<comment type="caution">
    <text evidence="13">The sequence shown here is derived from an EMBL/GenBank/DDBJ whole genome shotgun (WGS) entry which is preliminary data.</text>
</comment>
<dbReference type="PRINTS" id="PR00304">
    <property type="entry name" value="TCOMPLEXTCP1"/>
</dbReference>
<proteinExistence type="inferred from homology"/>
<dbReference type="GO" id="GO:0140662">
    <property type="term" value="F:ATP-dependent protein folding chaperone"/>
    <property type="evidence" value="ECO:0007669"/>
    <property type="project" value="InterPro"/>
</dbReference>
<keyword evidence="8" id="KW-0346">Stress response</keyword>
<evidence type="ECO:0000313" key="14">
    <source>
        <dbReference type="Proteomes" id="UP001431209"/>
    </source>
</evidence>
<dbReference type="Gene3D" id="3.50.7.10">
    <property type="entry name" value="GroEL"/>
    <property type="match status" value="1"/>
</dbReference>
<dbReference type="InterPro" id="IPR002423">
    <property type="entry name" value="Cpn60/GroEL/TCP-1"/>
</dbReference>
<dbReference type="GO" id="GO:0005737">
    <property type="term" value="C:cytoplasm"/>
    <property type="evidence" value="ECO:0007669"/>
    <property type="project" value="UniProtKB-SubCell"/>
</dbReference>
<dbReference type="PROSITE" id="PS00751">
    <property type="entry name" value="TCP1_2"/>
    <property type="match status" value="1"/>
</dbReference>
<dbReference type="Proteomes" id="UP001431209">
    <property type="component" value="Unassembled WGS sequence"/>
</dbReference>
<dbReference type="NCBIfam" id="NF041082">
    <property type="entry name" value="thermosome_alpha"/>
    <property type="match status" value="1"/>
</dbReference>
<dbReference type="AlphaFoldDB" id="A0AAW2YR35"/>
<dbReference type="InterPro" id="IPR027409">
    <property type="entry name" value="GroEL-like_apical_dom_sf"/>
</dbReference>